<dbReference type="AlphaFoldDB" id="A0A9W4JCA6"/>
<gene>
    <name evidence="1" type="ORF">PSALAMII_LOCUS6136</name>
</gene>
<protein>
    <submittedName>
        <fullName evidence="1">Uncharacterized protein</fullName>
    </submittedName>
</protein>
<sequence length="52" mass="5945">MGNLYKFSKVIEANLFFGADILQELRLILRRLLSSRDTDFLDPLTGKLFVVG</sequence>
<evidence type="ECO:0000313" key="2">
    <source>
        <dbReference type="Proteomes" id="UP001152592"/>
    </source>
</evidence>
<dbReference type="OrthoDB" id="6730379at2759"/>
<accession>A0A9W4JCA6</accession>
<evidence type="ECO:0000313" key="1">
    <source>
        <dbReference type="EMBL" id="CAG8384919.1"/>
    </source>
</evidence>
<dbReference type="EMBL" id="CAJVPD010000238">
    <property type="protein sequence ID" value="CAG8384919.1"/>
    <property type="molecule type" value="Genomic_DNA"/>
</dbReference>
<comment type="caution">
    <text evidence="1">The sequence shown here is derived from an EMBL/GenBank/DDBJ whole genome shotgun (WGS) entry which is preliminary data.</text>
</comment>
<dbReference type="Proteomes" id="UP001152592">
    <property type="component" value="Unassembled WGS sequence"/>
</dbReference>
<proteinExistence type="predicted"/>
<name>A0A9W4JCA6_9EURO</name>
<organism evidence="1 2">
    <name type="scientific">Penicillium salamii</name>
    <dbReference type="NCBI Taxonomy" id="1612424"/>
    <lineage>
        <taxon>Eukaryota</taxon>
        <taxon>Fungi</taxon>
        <taxon>Dikarya</taxon>
        <taxon>Ascomycota</taxon>
        <taxon>Pezizomycotina</taxon>
        <taxon>Eurotiomycetes</taxon>
        <taxon>Eurotiomycetidae</taxon>
        <taxon>Eurotiales</taxon>
        <taxon>Aspergillaceae</taxon>
        <taxon>Penicillium</taxon>
    </lineage>
</organism>
<reference evidence="1" key="1">
    <citation type="submission" date="2021-07" db="EMBL/GenBank/DDBJ databases">
        <authorList>
            <person name="Branca A.L. A."/>
        </authorList>
    </citation>
    <scope>NUCLEOTIDE SEQUENCE</scope>
</reference>